<evidence type="ECO:0000256" key="7">
    <source>
        <dbReference type="ARBA" id="ARBA00023277"/>
    </source>
</evidence>
<evidence type="ECO:0000256" key="6">
    <source>
        <dbReference type="ARBA" id="ARBA00022840"/>
    </source>
</evidence>
<dbReference type="GO" id="GO:0005524">
    <property type="term" value="F:ATP binding"/>
    <property type="evidence" value="ECO:0007669"/>
    <property type="project" value="UniProtKB-KW"/>
</dbReference>
<dbReference type="OMA" id="MSGRLIM"/>
<evidence type="ECO:0000256" key="10">
    <source>
        <dbReference type="ARBA" id="ARBA00066426"/>
    </source>
</evidence>
<dbReference type="Proteomes" id="UP000287033">
    <property type="component" value="Unassembled WGS sequence"/>
</dbReference>
<dbReference type="InterPro" id="IPR011611">
    <property type="entry name" value="PfkB_dom"/>
</dbReference>
<dbReference type="FunFam" id="3.40.1190.20:FF:000018">
    <property type="entry name" value="Ketohexokinase"/>
    <property type="match status" value="1"/>
</dbReference>
<proteinExistence type="inferred from homology"/>
<dbReference type="InterPro" id="IPR052562">
    <property type="entry name" value="Ketohexokinase-related"/>
</dbReference>
<dbReference type="InterPro" id="IPR002173">
    <property type="entry name" value="Carboh/pur_kinase_PfkB_CS"/>
</dbReference>
<evidence type="ECO:0000256" key="12">
    <source>
        <dbReference type="ARBA" id="ARBA00079845"/>
    </source>
</evidence>
<comment type="pathway">
    <text evidence="8">Carbohydrate metabolism; fructose metabolism.</text>
</comment>
<dbReference type="GO" id="GO:0004454">
    <property type="term" value="F:ketohexokinase activity"/>
    <property type="evidence" value="ECO:0007669"/>
    <property type="project" value="UniProtKB-EC"/>
</dbReference>
<evidence type="ECO:0000256" key="2">
    <source>
        <dbReference type="ARBA" id="ARBA00011738"/>
    </source>
</evidence>
<reference evidence="14 15" key="1">
    <citation type="journal article" date="2018" name="Nat. Ecol. Evol.">
        <title>Shark genomes provide insights into elasmobranch evolution and the origin of vertebrates.</title>
        <authorList>
            <person name="Hara Y"/>
            <person name="Yamaguchi K"/>
            <person name="Onimaru K"/>
            <person name="Kadota M"/>
            <person name="Koyanagi M"/>
            <person name="Keeley SD"/>
            <person name="Tatsumi K"/>
            <person name="Tanaka K"/>
            <person name="Motone F"/>
            <person name="Kageyama Y"/>
            <person name="Nozu R"/>
            <person name="Adachi N"/>
            <person name="Nishimura O"/>
            <person name="Nakagawa R"/>
            <person name="Tanegashima C"/>
            <person name="Kiyatake I"/>
            <person name="Matsumoto R"/>
            <person name="Murakumo K"/>
            <person name="Nishida K"/>
            <person name="Terakita A"/>
            <person name="Kuratani S"/>
            <person name="Sato K"/>
            <person name="Hyodo S Kuraku.S."/>
        </authorList>
    </citation>
    <scope>NUCLEOTIDE SEQUENCE [LARGE SCALE GENOMIC DNA]</scope>
</reference>
<dbReference type="EMBL" id="BEZZ01000512">
    <property type="protein sequence ID" value="GCC33392.1"/>
    <property type="molecule type" value="Genomic_DNA"/>
</dbReference>
<protein>
    <recommendedName>
        <fullName evidence="11">Ketohexokinase</fullName>
        <ecNumber evidence="10">2.7.1.3</ecNumber>
    </recommendedName>
    <alternativeName>
        <fullName evidence="12">Hepatic fructokinase</fullName>
    </alternativeName>
</protein>
<keyword evidence="6" id="KW-0067">ATP-binding</keyword>
<keyword evidence="3" id="KW-0808">Transferase</keyword>
<evidence type="ECO:0000256" key="4">
    <source>
        <dbReference type="ARBA" id="ARBA00022741"/>
    </source>
</evidence>
<dbReference type="PROSITE" id="PS00584">
    <property type="entry name" value="PFKB_KINASES_2"/>
    <property type="match status" value="1"/>
</dbReference>
<organism evidence="14 15">
    <name type="scientific">Chiloscyllium punctatum</name>
    <name type="common">Brownbanded bambooshark</name>
    <name type="synonym">Hemiscyllium punctatum</name>
    <dbReference type="NCBI Taxonomy" id="137246"/>
    <lineage>
        <taxon>Eukaryota</taxon>
        <taxon>Metazoa</taxon>
        <taxon>Chordata</taxon>
        <taxon>Craniata</taxon>
        <taxon>Vertebrata</taxon>
        <taxon>Chondrichthyes</taxon>
        <taxon>Elasmobranchii</taxon>
        <taxon>Galeomorphii</taxon>
        <taxon>Galeoidea</taxon>
        <taxon>Orectolobiformes</taxon>
        <taxon>Hemiscylliidae</taxon>
        <taxon>Chiloscyllium</taxon>
    </lineage>
</organism>
<dbReference type="EC" id="2.7.1.3" evidence="10"/>
<evidence type="ECO:0000256" key="1">
    <source>
        <dbReference type="ARBA" id="ARBA00010688"/>
    </source>
</evidence>
<comment type="function">
    <text evidence="9">Catalyzes the phosphorylation of the ketose sugar fructose to fructose-1-phosphate.</text>
</comment>
<dbReference type="SUPFAM" id="SSF53613">
    <property type="entry name" value="Ribokinase-like"/>
    <property type="match status" value="1"/>
</dbReference>
<dbReference type="AlphaFoldDB" id="A0A401SSQ2"/>
<keyword evidence="7" id="KW-0119">Carbohydrate metabolism</keyword>
<evidence type="ECO:0000313" key="14">
    <source>
        <dbReference type="EMBL" id="GCC33392.1"/>
    </source>
</evidence>
<dbReference type="Pfam" id="PF00294">
    <property type="entry name" value="PfkB"/>
    <property type="match status" value="1"/>
</dbReference>
<dbReference type="InterPro" id="IPR029056">
    <property type="entry name" value="Ribokinase-like"/>
</dbReference>
<gene>
    <name evidence="14" type="ORF">chiPu_0011861</name>
</gene>
<comment type="caution">
    <text evidence="14">The sequence shown here is derived from an EMBL/GenBank/DDBJ whole genome shotgun (WGS) entry which is preliminary data.</text>
</comment>
<dbReference type="STRING" id="137246.A0A401SSQ2"/>
<accession>A0A401SSQ2</accession>
<evidence type="ECO:0000256" key="5">
    <source>
        <dbReference type="ARBA" id="ARBA00022777"/>
    </source>
</evidence>
<dbReference type="CDD" id="cd01939">
    <property type="entry name" value="Ketohexokinase"/>
    <property type="match status" value="1"/>
</dbReference>
<feature type="domain" description="Carbohydrate kinase PfkB" evidence="13">
    <location>
        <begin position="14"/>
        <end position="295"/>
    </location>
</feature>
<dbReference type="GO" id="GO:0006000">
    <property type="term" value="P:fructose metabolic process"/>
    <property type="evidence" value="ECO:0007669"/>
    <property type="project" value="InterPro"/>
</dbReference>
<name>A0A401SSQ2_CHIPU</name>
<comment type="similarity">
    <text evidence="1">Belongs to the carbohydrate kinase PfkB family.</text>
</comment>
<sequence length="307" mass="33592">MPYRTDGRMTTKKKQILCVGLVCLDVINVVDKFPVEDTDTRCLSQIWQRGGNASNSCTVLALLGAPCGFLGSLAPGHVSDFITDDFESRDINISNIVWQQAGITPSACCIVNLSSGSRTVIVSDMNLCDVTSNDFRKIDLSLYQWIHWEGRNASEQVAMIQQVEQYNATVSAELRITTSVEIEKTREELYQLFGHGDFVFISKDVARHFGFNSASEAVKGLYNRVKPGAYLICAWAEQGADAMGPDGVFHSNAFPPEKLVDTLGAGDTFIAAVLFSLYNGKCIQESLIFGCQIAGRKCGIQGYDGIV</sequence>
<dbReference type="InterPro" id="IPR034093">
    <property type="entry name" value="KHK"/>
</dbReference>
<keyword evidence="4" id="KW-0547">Nucleotide-binding</keyword>
<evidence type="ECO:0000256" key="3">
    <source>
        <dbReference type="ARBA" id="ARBA00022679"/>
    </source>
</evidence>
<evidence type="ECO:0000313" key="15">
    <source>
        <dbReference type="Proteomes" id="UP000287033"/>
    </source>
</evidence>
<dbReference type="GO" id="GO:0006753">
    <property type="term" value="P:nucleoside phosphate metabolic process"/>
    <property type="evidence" value="ECO:0007669"/>
    <property type="project" value="UniProtKB-ARBA"/>
</dbReference>
<evidence type="ECO:0000256" key="8">
    <source>
        <dbReference type="ARBA" id="ARBA00037915"/>
    </source>
</evidence>
<evidence type="ECO:0000256" key="9">
    <source>
        <dbReference type="ARBA" id="ARBA00057271"/>
    </source>
</evidence>
<dbReference type="PANTHER" id="PTHR42774:SF3">
    <property type="entry name" value="KETOHEXOKINASE"/>
    <property type="match status" value="1"/>
</dbReference>
<keyword evidence="5" id="KW-0418">Kinase</keyword>
<evidence type="ECO:0000259" key="13">
    <source>
        <dbReference type="Pfam" id="PF00294"/>
    </source>
</evidence>
<comment type="subunit">
    <text evidence="2">Homodimer.</text>
</comment>
<dbReference type="PANTHER" id="PTHR42774">
    <property type="entry name" value="PHOSPHOTRANSFERASE SYSTEM TRANSPORT PROTEIN"/>
    <property type="match status" value="1"/>
</dbReference>
<evidence type="ECO:0000256" key="11">
    <source>
        <dbReference type="ARBA" id="ARBA00070614"/>
    </source>
</evidence>
<keyword evidence="15" id="KW-1185">Reference proteome</keyword>
<dbReference type="Gene3D" id="3.40.1190.20">
    <property type="match status" value="1"/>
</dbReference>
<dbReference type="OrthoDB" id="204058at2759"/>